<feature type="region of interest" description="Disordered" evidence="1">
    <location>
        <begin position="1"/>
        <end position="30"/>
    </location>
</feature>
<dbReference type="EMBL" id="GBXM01080143">
    <property type="protein sequence ID" value="JAH28434.1"/>
    <property type="molecule type" value="Transcribed_RNA"/>
</dbReference>
<sequence>MNNTKTLEQGENKSKCRIRRAASVPFSQLE</sequence>
<reference evidence="2" key="1">
    <citation type="submission" date="2014-11" db="EMBL/GenBank/DDBJ databases">
        <authorList>
            <person name="Amaro Gonzalez C."/>
        </authorList>
    </citation>
    <scope>NUCLEOTIDE SEQUENCE</scope>
</reference>
<protein>
    <submittedName>
        <fullName evidence="2">Uncharacterized protein</fullName>
    </submittedName>
</protein>
<reference evidence="2" key="2">
    <citation type="journal article" date="2015" name="Fish Shellfish Immunol.">
        <title>Early steps in the European eel (Anguilla anguilla)-Vibrio vulnificus interaction in the gills: Role of the RtxA13 toxin.</title>
        <authorList>
            <person name="Callol A."/>
            <person name="Pajuelo D."/>
            <person name="Ebbesson L."/>
            <person name="Teles M."/>
            <person name="MacKenzie S."/>
            <person name="Amaro C."/>
        </authorList>
    </citation>
    <scope>NUCLEOTIDE SEQUENCE</scope>
</reference>
<accession>A0A0E9RH71</accession>
<proteinExistence type="predicted"/>
<evidence type="ECO:0000313" key="2">
    <source>
        <dbReference type="EMBL" id="JAH28434.1"/>
    </source>
</evidence>
<dbReference type="AlphaFoldDB" id="A0A0E9RH71"/>
<evidence type="ECO:0000256" key="1">
    <source>
        <dbReference type="SAM" id="MobiDB-lite"/>
    </source>
</evidence>
<organism evidence="2">
    <name type="scientific">Anguilla anguilla</name>
    <name type="common">European freshwater eel</name>
    <name type="synonym">Muraena anguilla</name>
    <dbReference type="NCBI Taxonomy" id="7936"/>
    <lineage>
        <taxon>Eukaryota</taxon>
        <taxon>Metazoa</taxon>
        <taxon>Chordata</taxon>
        <taxon>Craniata</taxon>
        <taxon>Vertebrata</taxon>
        <taxon>Euteleostomi</taxon>
        <taxon>Actinopterygii</taxon>
        <taxon>Neopterygii</taxon>
        <taxon>Teleostei</taxon>
        <taxon>Anguilliformes</taxon>
        <taxon>Anguillidae</taxon>
        <taxon>Anguilla</taxon>
    </lineage>
</organism>
<name>A0A0E9RH71_ANGAN</name>